<dbReference type="SUPFAM" id="SSF52047">
    <property type="entry name" value="RNI-like"/>
    <property type="match status" value="1"/>
</dbReference>
<proteinExistence type="predicted"/>
<dbReference type="EMBL" id="JAUEPS010000009">
    <property type="protein sequence ID" value="KAK0462340.1"/>
    <property type="molecule type" value="Genomic_DNA"/>
</dbReference>
<evidence type="ECO:0000256" key="1">
    <source>
        <dbReference type="SAM" id="Coils"/>
    </source>
</evidence>
<reference evidence="2" key="1">
    <citation type="submission" date="2023-06" db="EMBL/GenBank/DDBJ databases">
        <authorList>
            <consortium name="Lawrence Berkeley National Laboratory"/>
            <person name="Ahrendt S."/>
            <person name="Sahu N."/>
            <person name="Indic B."/>
            <person name="Wong-Bajracharya J."/>
            <person name="Merenyi Z."/>
            <person name="Ke H.-M."/>
            <person name="Monk M."/>
            <person name="Kocsube S."/>
            <person name="Drula E."/>
            <person name="Lipzen A."/>
            <person name="Balint B."/>
            <person name="Henrissat B."/>
            <person name="Andreopoulos B."/>
            <person name="Martin F.M."/>
            <person name="Harder C.B."/>
            <person name="Rigling D."/>
            <person name="Ford K.L."/>
            <person name="Foster G.D."/>
            <person name="Pangilinan J."/>
            <person name="Papanicolaou A."/>
            <person name="Barry K."/>
            <person name="LaButti K."/>
            <person name="Viragh M."/>
            <person name="Koriabine M."/>
            <person name="Yan M."/>
            <person name="Riley R."/>
            <person name="Champramary S."/>
            <person name="Plett K.L."/>
            <person name="Tsai I.J."/>
            <person name="Slot J."/>
            <person name="Sipos G."/>
            <person name="Plett J."/>
            <person name="Nagy L.G."/>
            <person name="Grigoriev I.V."/>
        </authorList>
    </citation>
    <scope>NUCLEOTIDE SEQUENCE</scope>
    <source>
        <strain evidence="2">CCBAS 213</strain>
    </source>
</reference>
<evidence type="ECO:0008006" key="4">
    <source>
        <dbReference type="Google" id="ProtNLM"/>
    </source>
</evidence>
<feature type="coiled-coil region" evidence="1">
    <location>
        <begin position="52"/>
        <end position="86"/>
    </location>
</feature>
<keyword evidence="3" id="KW-1185">Reference proteome</keyword>
<dbReference type="GeneID" id="85349786"/>
<dbReference type="Gene3D" id="3.80.10.10">
    <property type="entry name" value="Ribonuclease Inhibitor"/>
    <property type="match status" value="1"/>
</dbReference>
<dbReference type="Proteomes" id="UP001175211">
    <property type="component" value="Unassembled WGS sequence"/>
</dbReference>
<dbReference type="RefSeq" id="XP_060333952.1">
    <property type="nucleotide sequence ID" value="XM_060466238.1"/>
</dbReference>
<evidence type="ECO:0000313" key="2">
    <source>
        <dbReference type="EMBL" id="KAK0462340.1"/>
    </source>
</evidence>
<evidence type="ECO:0000313" key="3">
    <source>
        <dbReference type="Proteomes" id="UP001175211"/>
    </source>
</evidence>
<accession>A0AA39NB16</accession>
<gene>
    <name evidence="2" type="ORF">EV420DRAFT_1182020</name>
</gene>
<comment type="caution">
    <text evidence="2">The sequence shown here is derived from an EMBL/GenBank/DDBJ whole genome shotgun (WGS) entry which is preliminary data.</text>
</comment>
<protein>
    <recommendedName>
        <fullName evidence="4">F-box domain-containing protein</fullName>
    </recommendedName>
</protein>
<dbReference type="AlphaFoldDB" id="A0AA39NB16"/>
<dbReference type="InterPro" id="IPR032675">
    <property type="entry name" value="LRR_dom_sf"/>
</dbReference>
<organism evidence="2 3">
    <name type="scientific">Armillaria tabescens</name>
    <name type="common">Ringless honey mushroom</name>
    <name type="synonym">Agaricus tabescens</name>
    <dbReference type="NCBI Taxonomy" id="1929756"/>
    <lineage>
        <taxon>Eukaryota</taxon>
        <taxon>Fungi</taxon>
        <taxon>Dikarya</taxon>
        <taxon>Basidiomycota</taxon>
        <taxon>Agaricomycotina</taxon>
        <taxon>Agaricomycetes</taxon>
        <taxon>Agaricomycetidae</taxon>
        <taxon>Agaricales</taxon>
        <taxon>Marasmiineae</taxon>
        <taxon>Physalacriaceae</taxon>
        <taxon>Desarmillaria</taxon>
    </lineage>
</organism>
<keyword evidence="1" id="KW-0175">Coiled coil</keyword>
<sequence length="577" mass="65816">MADLLSSHWEPCSSCSCSNHRLPSYHFPTENISPPYLERLALCNDPPSPTETDELKLAVLSYEQQIQNLTADEEKLQKMLAKMQDSVEEKAGILLREKERALAAINRRKHVLSPVRRLPVEILFYIFLRTIEFPIRRTQDLYTDLEHPPDNPMFSIACVSKQWKMVAMSSPKLWSYVNIVLTDENFEDQSYARRLGEQCSYSRNHPLFVCIADDSVNNFPDQLAGILFTISRDIQELHLFLRSSTFIEFDQLRLSLPSLERLSLVALDTDLFDDEEKLQFFPTSSKLRTLEIVDINEPSGYFVVPWNQINTYKSSHSHMDSDFNWGPTSYQHLKVLRELTQLEKCTLRCEDNIAEVEFGDEVFPLTCANLRSMKISSSARVSESSSDTALKQILVRLILPALTSLKVDCLSCEGTGTFTAVRELIIKSHCPITVLHFDHGFILEEDFLHILRQTPTLEDVRLTHVDVSFDKTFTELTPKLDGATILVPHLQTLHLGGNVVSDMEVFVNMVAARWNIAPLHVPSGQRLMEVSLCRLLPTDEPSDEVNMATALSTLDVYMTQGLRFTFSTEYMLNVGEQ</sequence>
<name>A0AA39NB16_ARMTA</name>